<evidence type="ECO:0000313" key="4">
    <source>
        <dbReference type="Proteomes" id="UP000477722"/>
    </source>
</evidence>
<dbReference type="AlphaFoldDB" id="A0A6G4X0R8"/>
<sequence length="313" mass="33781">MIVSSGQQKTQQKRNSPGSLIARDGQIQWAGLLFGPGTPYQVDVKGITGWDDLPGFDTGDVSRPDQHGAWAGARWAQPRTVAATVWLLPDTAADARATLRGFRTETSPEGGEQWLAVRLHGETLACLARVSRRVVPQDRDYAVHGTARAALQWVATDPRRYGVEQRTARTRLPAPEPGLRWEGEPGGLGWPLDWGEGGTAGSLTAVNSGAALAHPEIEFRGPVRRPELTRLTDGLRLGYDLTLAEGETLTVDTRAGTVVLNGTASRLYTAAADSSPEQLFQLEPGANPLVFRSADAVPDPAASVTVRWRDAHW</sequence>
<feature type="domain" description="Siphovirus-type tail component C-terminal" evidence="2">
    <location>
        <begin position="213"/>
        <end position="309"/>
    </location>
</feature>
<dbReference type="RefSeq" id="WP_165300778.1">
    <property type="nucleotide sequence ID" value="NZ_JAAKZZ010000267.1"/>
</dbReference>
<feature type="region of interest" description="Disordered" evidence="1">
    <location>
        <begin position="1"/>
        <end position="21"/>
    </location>
</feature>
<name>A0A6G4X0R8_9ACTN</name>
<reference evidence="3 4" key="1">
    <citation type="submission" date="2020-02" db="EMBL/GenBank/DDBJ databases">
        <title>Whole-genome analyses of novel actinobacteria.</title>
        <authorList>
            <person name="Sahin N."/>
            <person name="Tatar D."/>
        </authorList>
    </citation>
    <scope>NUCLEOTIDE SEQUENCE [LARGE SCALE GENOMIC DNA]</scope>
    <source>
        <strain evidence="3 4">SB3404</strain>
    </source>
</reference>
<dbReference type="InterPro" id="IPR054738">
    <property type="entry name" value="Siphovirus-type_tail_C"/>
</dbReference>
<evidence type="ECO:0000313" key="3">
    <source>
        <dbReference type="EMBL" id="NGO71136.1"/>
    </source>
</evidence>
<keyword evidence="4" id="KW-1185">Reference proteome</keyword>
<dbReference type="Proteomes" id="UP000477722">
    <property type="component" value="Unassembled WGS sequence"/>
</dbReference>
<dbReference type="Pfam" id="PF22768">
    <property type="entry name" value="SPP1_Dit"/>
    <property type="match status" value="1"/>
</dbReference>
<comment type="caution">
    <text evidence="3">The sequence shown here is derived from an EMBL/GenBank/DDBJ whole genome shotgun (WGS) entry which is preliminary data.</text>
</comment>
<organism evidence="3 4">
    <name type="scientific">Streptomyces boncukensis</name>
    <dbReference type="NCBI Taxonomy" id="2711219"/>
    <lineage>
        <taxon>Bacteria</taxon>
        <taxon>Bacillati</taxon>
        <taxon>Actinomycetota</taxon>
        <taxon>Actinomycetes</taxon>
        <taxon>Kitasatosporales</taxon>
        <taxon>Streptomycetaceae</taxon>
        <taxon>Streptomyces</taxon>
    </lineage>
</organism>
<accession>A0A6G4X0R8</accession>
<feature type="compositionally biased region" description="Polar residues" evidence="1">
    <location>
        <begin position="1"/>
        <end position="18"/>
    </location>
</feature>
<proteinExistence type="predicted"/>
<evidence type="ECO:0000259" key="2">
    <source>
        <dbReference type="Pfam" id="PF22768"/>
    </source>
</evidence>
<gene>
    <name evidence="3" type="ORF">G5C65_22800</name>
</gene>
<evidence type="ECO:0000256" key="1">
    <source>
        <dbReference type="SAM" id="MobiDB-lite"/>
    </source>
</evidence>
<dbReference type="Gene3D" id="2.60.120.860">
    <property type="match status" value="1"/>
</dbReference>
<protein>
    <submittedName>
        <fullName evidence="3">Phage tail protein</fullName>
    </submittedName>
</protein>
<dbReference type="EMBL" id="JAAKZZ010000267">
    <property type="protein sequence ID" value="NGO71136.1"/>
    <property type="molecule type" value="Genomic_DNA"/>
</dbReference>